<protein>
    <recommendedName>
        <fullName evidence="3">F-box domain-containing protein</fullName>
    </recommendedName>
</protein>
<evidence type="ECO:0000313" key="2">
    <source>
        <dbReference type="Proteomes" id="UP000565441"/>
    </source>
</evidence>
<organism evidence="1 2">
    <name type="scientific">Tricholomella constricta</name>
    <dbReference type="NCBI Taxonomy" id="117010"/>
    <lineage>
        <taxon>Eukaryota</taxon>
        <taxon>Fungi</taxon>
        <taxon>Dikarya</taxon>
        <taxon>Basidiomycota</taxon>
        <taxon>Agaricomycotina</taxon>
        <taxon>Agaricomycetes</taxon>
        <taxon>Agaricomycetidae</taxon>
        <taxon>Agaricales</taxon>
        <taxon>Tricholomatineae</taxon>
        <taxon>Lyophyllaceae</taxon>
        <taxon>Tricholomella</taxon>
    </lineage>
</organism>
<gene>
    <name evidence="1" type="ORF">D9615_001184</name>
</gene>
<dbReference type="Gene3D" id="3.80.10.10">
    <property type="entry name" value="Ribonuclease Inhibitor"/>
    <property type="match status" value="1"/>
</dbReference>
<name>A0A8H5HKK1_9AGAR</name>
<dbReference type="InterPro" id="IPR032675">
    <property type="entry name" value="LRR_dom_sf"/>
</dbReference>
<dbReference type="OrthoDB" id="3256525at2759"/>
<dbReference type="Proteomes" id="UP000565441">
    <property type="component" value="Unassembled WGS sequence"/>
</dbReference>
<dbReference type="SUPFAM" id="SSF52047">
    <property type="entry name" value="RNI-like"/>
    <property type="match status" value="1"/>
</dbReference>
<keyword evidence="2" id="KW-1185">Reference proteome</keyword>
<reference evidence="1 2" key="1">
    <citation type="journal article" date="2020" name="ISME J.">
        <title>Uncovering the hidden diversity of litter-decomposition mechanisms in mushroom-forming fungi.</title>
        <authorList>
            <person name="Floudas D."/>
            <person name="Bentzer J."/>
            <person name="Ahren D."/>
            <person name="Johansson T."/>
            <person name="Persson P."/>
            <person name="Tunlid A."/>
        </authorList>
    </citation>
    <scope>NUCLEOTIDE SEQUENCE [LARGE SCALE GENOMIC DNA]</scope>
    <source>
        <strain evidence="1 2">CBS 661.87</strain>
    </source>
</reference>
<accession>A0A8H5HKK1</accession>
<sequence length="387" mass="43691">MFDHHHLPTEIWLEILRWATTSDKEINLMTASYSPFRPAPNDVPDSVMAVKANVALVCREWRHLTTGFLYENLRIHHGVDALRDALRGQGGNYRLVRRVVLPYRSTVTTTYQPQPHPSIEILGHCVNLETLVRPRLLVPETLQCHFEAAQLPLISLKRLDWWYHPEAERSGGINSLSVALEGTPNLQYLSVGGAVGHRHHLNGASHLTLSKLRTLRLFGSNGLFLRGLAGLWSLPALTNVIVDFPLAQMGLSHVWEAFGAQLQRVEFGKHVRFLLDDHVADCLKGCPNLEELNFFLFFTMVPSPSQIRHASITTIRLHAAVNQLLQDGTAVCDHIENHFKVLMSDTFPSLRTIVLYGEWRGIISHPHLAPMWQSVRDRGVAIALSER</sequence>
<comment type="caution">
    <text evidence="1">The sequence shown here is derived from an EMBL/GenBank/DDBJ whole genome shotgun (WGS) entry which is preliminary data.</text>
</comment>
<proteinExistence type="predicted"/>
<dbReference type="AlphaFoldDB" id="A0A8H5HKK1"/>
<evidence type="ECO:0008006" key="3">
    <source>
        <dbReference type="Google" id="ProtNLM"/>
    </source>
</evidence>
<evidence type="ECO:0000313" key="1">
    <source>
        <dbReference type="EMBL" id="KAF5384987.1"/>
    </source>
</evidence>
<dbReference type="EMBL" id="JAACJP010000004">
    <property type="protein sequence ID" value="KAF5384987.1"/>
    <property type="molecule type" value="Genomic_DNA"/>
</dbReference>